<evidence type="ECO:0000313" key="2">
    <source>
        <dbReference type="Proteomes" id="UP001229421"/>
    </source>
</evidence>
<comment type="caution">
    <text evidence="1">The sequence shown here is derived from an EMBL/GenBank/DDBJ whole genome shotgun (WGS) entry which is preliminary data.</text>
</comment>
<dbReference type="AlphaFoldDB" id="A0AAD8JSE9"/>
<proteinExistence type="predicted"/>
<protein>
    <submittedName>
        <fullName evidence="1">Uncharacterized protein</fullName>
    </submittedName>
</protein>
<organism evidence="1 2">
    <name type="scientific">Tagetes erecta</name>
    <name type="common">African marigold</name>
    <dbReference type="NCBI Taxonomy" id="13708"/>
    <lineage>
        <taxon>Eukaryota</taxon>
        <taxon>Viridiplantae</taxon>
        <taxon>Streptophyta</taxon>
        <taxon>Embryophyta</taxon>
        <taxon>Tracheophyta</taxon>
        <taxon>Spermatophyta</taxon>
        <taxon>Magnoliopsida</taxon>
        <taxon>eudicotyledons</taxon>
        <taxon>Gunneridae</taxon>
        <taxon>Pentapetalae</taxon>
        <taxon>asterids</taxon>
        <taxon>campanulids</taxon>
        <taxon>Asterales</taxon>
        <taxon>Asteraceae</taxon>
        <taxon>Asteroideae</taxon>
        <taxon>Heliantheae alliance</taxon>
        <taxon>Tageteae</taxon>
        <taxon>Tagetes</taxon>
    </lineage>
</organism>
<dbReference type="EMBL" id="JAUHHV010000011">
    <property type="protein sequence ID" value="KAK1407877.1"/>
    <property type="molecule type" value="Genomic_DNA"/>
</dbReference>
<keyword evidence="2" id="KW-1185">Reference proteome</keyword>
<sequence length="167" mass="19452">MLNPEEIKSMSTDDRLLKNQKEFIDMFPQSESQALNIPVDQSQTWNKSRSIDDLDRLAYFFIIRSIRQGKTLCTNFLFFLLLFNPLPLPPTLYTPLVLILLMHYLGRIALSLCWGLWLPYLIPFTSQGQDESIALPPREEMSPIDSIESIKQTEREERISFILLQLS</sequence>
<name>A0AAD8JSE9_TARER</name>
<accession>A0AAD8JSE9</accession>
<evidence type="ECO:0000313" key="1">
    <source>
        <dbReference type="EMBL" id="KAK1407877.1"/>
    </source>
</evidence>
<gene>
    <name evidence="1" type="ORF">QVD17_39504</name>
</gene>
<dbReference type="Proteomes" id="UP001229421">
    <property type="component" value="Unassembled WGS sequence"/>
</dbReference>
<reference evidence="1" key="1">
    <citation type="journal article" date="2023" name="bioRxiv">
        <title>Improved chromosome-level genome assembly for marigold (Tagetes erecta).</title>
        <authorList>
            <person name="Jiang F."/>
            <person name="Yuan L."/>
            <person name="Wang S."/>
            <person name="Wang H."/>
            <person name="Xu D."/>
            <person name="Wang A."/>
            <person name="Fan W."/>
        </authorList>
    </citation>
    <scope>NUCLEOTIDE SEQUENCE</scope>
    <source>
        <strain evidence="1">WSJ</strain>
        <tissue evidence="1">Leaf</tissue>
    </source>
</reference>